<name>A0A822Z910_NELNU</name>
<evidence type="ECO:0000313" key="2">
    <source>
        <dbReference type="EMBL" id="DAD39945.1"/>
    </source>
</evidence>
<sequence>MRERERERERSENLRGDDPLGEMD</sequence>
<gene>
    <name evidence="2" type="ORF">HUJ06_014268</name>
</gene>
<accession>A0A822Z910</accession>
<dbReference type="AlphaFoldDB" id="A0A822Z910"/>
<evidence type="ECO:0000313" key="3">
    <source>
        <dbReference type="Proteomes" id="UP000607653"/>
    </source>
</evidence>
<comment type="caution">
    <text evidence="2">The sequence shown here is derived from an EMBL/GenBank/DDBJ whole genome shotgun (WGS) entry which is preliminary data.</text>
</comment>
<dbReference type="Proteomes" id="UP000607653">
    <property type="component" value="Unassembled WGS sequence"/>
</dbReference>
<dbReference type="EMBL" id="DUZY01000005">
    <property type="protein sequence ID" value="DAD39945.1"/>
    <property type="molecule type" value="Genomic_DNA"/>
</dbReference>
<proteinExistence type="predicted"/>
<protein>
    <submittedName>
        <fullName evidence="2">Uncharacterized protein</fullName>
    </submittedName>
</protein>
<feature type="region of interest" description="Disordered" evidence="1">
    <location>
        <begin position="1"/>
        <end position="24"/>
    </location>
</feature>
<evidence type="ECO:0000256" key="1">
    <source>
        <dbReference type="SAM" id="MobiDB-lite"/>
    </source>
</evidence>
<reference evidence="2 3" key="1">
    <citation type="journal article" date="2020" name="Mol. Biol. Evol.">
        <title>Distinct Expression and Methylation Patterns for Genes with Different Fates following a Single Whole-Genome Duplication in Flowering Plants.</title>
        <authorList>
            <person name="Shi T."/>
            <person name="Rahmani R.S."/>
            <person name="Gugger P.F."/>
            <person name="Wang M."/>
            <person name="Li H."/>
            <person name="Zhang Y."/>
            <person name="Li Z."/>
            <person name="Wang Q."/>
            <person name="Van de Peer Y."/>
            <person name="Marchal K."/>
            <person name="Chen J."/>
        </authorList>
    </citation>
    <scope>NUCLEOTIDE SEQUENCE [LARGE SCALE GENOMIC DNA]</scope>
    <source>
        <tissue evidence="2">Leaf</tissue>
    </source>
</reference>
<organism evidence="2 3">
    <name type="scientific">Nelumbo nucifera</name>
    <name type="common">Sacred lotus</name>
    <dbReference type="NCBI Taxonomy" id="4432"/>
    <lineage>
        <taxon>Eukaryota</taxon>
        <taxon>Viridiplantae</taxon>
        <taxon>Streptophyta</taxon>
        <taxon>Embryophyta</taxon>
        <taxon>Tracheophyta</taxon>
        <taxon>Spermatophyta</taxon>
        <taxon>Magnoliopsida</taxon>
        <taxon>Proteales</taxon>
        <taxon>Nelumbonaceae</taxon>
        <taxon>Nelumbo</taxon>
    </lineage>
</organism>
<feature type="compositionally biased region" description="Basic and acidic residues" evidence="1">
    <location>
        <begin position="1"/>
        <end position="18"/>
    </location>
</feature>
<keyword evidence="3" id="KW-1185">Reference proteome</keyword>